<dbReference type="Proteomes" id="UP000225148">
    <property type="component" value="Segment"/>
</dbReference>
<dbReference type="EMBL" id="MF036690">
    <property type="protein sequence ID" value="ARW57566.1"/>
    <property type="molecule type" value="Genomic_DNA"/>
</dbReference>
<dbReference type="GeneID" id="40085397"/>
<evidence type="ECO:0000313" key="2">
    <source>
        <dbReference type="Proteomes" id="UP000225148"/>
    </source>
</evidence>
<sequence length="75" mass="8289">MSERIVIEINTELQALATGEILPIGRAVVRSSAIVGLTEDLFGRVRITIKATPTSEPKLYYILNSFDEVAEFMCS</sequence>
<accession>A0A1Z1LXM4</accession>
<protein>
    <submittedName>
        <fullName evidence="1">Uncharacterized protein</fullName>
    </submittedName>
</protein>
<dbReference type="RefSeq" id="YP_009609468.1">
    <property type="nucleotide sequence ID" value="NC_041996.1"/>
</dbReference>
<evidence type="ECO:0000313" key="1">
    <source>
        <dbReference type="EMBL" id="ARW57566.1"/>
    </source>
</evidence>
<proteinExistence type="predicted"/>
<organism evidence="1 2">
    <name type="scientific">Serratia phage CHI14</name>
    <dbReference type="NCBI Taxonomy" id="2006941"/>
    <lineage>
        <taxon>Viruses</taxon>
        <taxon>Duplodnaviria</taxon>
        <taxon>Heunggongvirae</taxon>
        <taxon>Uroviricota</taxon>
        <taxon>Caudoviricetes</taxon>
        <taxon>Pantevenvirales</taxon>
        <taxon>Straboviridae</taxon>
        <taxon>Tevenvirinae</taxon>
        <taxon>Winklervirus</taxon>
        <taxon>Winklervirus chi14</taxon>
    </lineage>
</organism>
<dbReference type="OrthoDB" id="37966at10239"/>
<dbReference type="KEGG" id="vg:40085397"/>
<reference evidence="1 2" key="1">
    <citation type="submission" date="2017-04" db="EMBL/GenBank/DDBJ databases">
        <title>Environmental T4-family bacteriophages evolve to escape abortive infection via multiple routes in a bacterial host employing altruistic suicide through Type III toxin-antitoxin systems.</title>
        <authorList>
            <person name="Chen B."/>
            <person name="Salmond G.P.C."/>
            <person name="Akusobi C."/>
            <person name="Fang X."/>
        </authorList>
    </citation>
    <scope>NUCLEOTIDE SEQUENCE [LARGE SCALE GENOMIC DNA]</scope>
</reference>
<keyword evidence="2" id="KW-1185">Reference proteome</keyword>
<name>A0A1Z1LXM4_9CAUD</name>